<comment type="subcellular location">
    <subcellularLocation>
        <location evidence="1">Mitochondrion</location>
    </subcellularLocation>
</comment>
<evidence type="ECO:0000256" key="4">
    <source>
        <dbReference type="ARBA" id="ARBA00040604"/>
    </source>
</evidence>
<dbReference type="PANTHER" id="PTHR23354:SF62">
    <property type="entry name" value="MUSTARD, ISOFORM V"/>
    <property type="match status" value="1"/>
</dbReference>
<dbReference type="AlphaFoldDB" id="A0A8S2W0R0"/>
<evidence type="ECO:0000313" key="6">
    <source>
        <dbReference type="EMBL" id="CAF1611815.1"/>
    </source>
</evidence>
<accession>A0A8S2W0R0</accession>
<evidence type="ECO:0000256" key="2">
    <source>
        <dbReference type="ARBA" id="ARBA00009540"/>
    </source>
</evidence>
<dbReference type="PANTHER" id="PTHR23354">
    <property type="entry name" value="NUCLEOLAR PROTEIN 7/ESTROGEN RECEPTOR COACTIVATOR-RELATED"/>
    <property type="match status" value="1"/>
</dbReference>
<dbReference type="InterPro" id="IPR006571">
    <property type="entry name" value="TLDc_dom"/>
</dbReference>
<dbReference type="EMBL" id="CAJOBA010077648">
    <property type="protein sequence ID" value="CAF4425692.1"/>
    <property type="molecule type" value="Genomic_DNA"/>
</dbReference>
<reference evidence="7" key="1">
    <citation type="submission" date="2021-02" db="EMBL/GenBank/DDBJ databases">
        <authorList>
            <person name="Nowell W R."/>
        </authorList>
    </citation>
    <scope>NUCLEOTIDE SEQUENCE</scope>
</reference>
<evidence type="ECO:0000256" key="1">
    <source>
        <dbReference type="ARBA" id="ARBA00004173"/>
    </source>
</evidence>
<dbReference type="PROSITE" id="PS51886">
    <property type="entry name" value="TLDC"/>
    <property type="match status" value="1"/>
</dbReference>
<dbReference type="Pfam" id="PF07534">
    <property type="entry name" value="TLD"/>
    <property type="match status" value="1"/>
</dbReference>
<keyword evidence="3" id="KW-0496">Mitochondrion</keyword>
<evidence type="ECO:0000259" key="5">
    <source>
        <dbReference type="PROSITE" id="PS51886"/>
    </source>
</evidence>
<dbReference type="EMBL" id="CAJNOK010053367">
    <property type="protein sequence ID" value="CAF1611815.1"/>
    <property type="molecule type" value="Genomic_DNA"/>
</dbReference>
<feature type="domain" description="TLDc" evidence="5">
    <location>
        <begin position="64"/>
        <end position="127"/>
    </location>
</feature>
<sequence>MKVFIADLDGRLPVQTVTGYNYHMKANDSCRLFLLGIINVDEIRAHRNVLDFGITAPKLFQPSLLLSEEQIKQILLELPARVHACNWNLTFSTENHGFSLNALYRRSIEQDSNSTSLLVVKDIEQNV</sequence>
<comment type="similarity">
    <text evidence="2">Belongs to the OXR1 family.</text>
</comment>
<organism evidence="7 8">
    <name type="scientific">Didymodactylos carnosus</name>
    <dbReference type="NCBI Taxonomy" id="1234261"/>
    <lineage>
        <taxon>Eukaryota</taxon>
        <taxon>Metazoa</taxon>
        <taxon>Spiralia</taxon>
        <taxon>Gnathifera</taxon>
        <taxon>Rotifera</taxon>
        <taxon>Eurotatoria</taxon>
        <taxon>Bdelloidea</taxon>
        <taxon>Philodinida</taxon>
        <taxon>Philodinidae</taxon>
        <taxon>Didymodactylos</taxon>
    </lineage>
</organism>
<protein>
    <recommendedName>
        <fullName evidence="4">Oxidation resistance protein 1</fullName>
    </recommendedName>
</protein>
<evidence type="ECO:0000313" key="8">
    <source>
        <dbReference type="Proteomes" id="UP000682733"/>
    </source>
</evidence>
<evidence type="ECO:0000313" key="7">
    <source>
        <dbReference type="EMBL" id="CAF4425692.1"/>
    </source>
</evidence>
<name>A0A8S2W0R0_9BILA</name>
<evidence type="ECO:0000256" key="3">
    <source>
        <dbReference type="ARBA" id="ARBA00023128"/>
    </source>
</evidence>
<comment type="caution">
    <text evidence="7">The sequence shown here is derived from an EMBL/GenBank/DDBJ whole genome shotgun (WGS) entry which is preliminary data.</text>
</comment>
<proteinExistence type="inferred from homology"/>
<dbReference type="GO" id="GO:0005739">
    <property type="term" value="C:mitochondrion"/>
    <property type="evidence" value="ECO:0007669"/>
    <property type="project" value="UniProtKB-SubCell"/>
</dbReference>
<gene>
    <name evidence="6" type="ORF">OVA965_LOCUS42684</name>
    <name evidence="7" type="ORF">TMI583_LOCUS44667</name>
</gene>
<dbReference type="Proteomes" id="UP000682733">
    <property type="component" value="Unassembled WGS sequence"/>
</dbReference>
<dbReference type="Proteomes" id="UP000677228">
    <property type="component" value="Unassembled WGS sequence"/>
</dbReference>